<proteinExistence type="inferred from homology"/>
<evidence type="ECO:0000256" key="4">
    <source>
        <dbReference type="ARBA" id="ARBA00022976"/>
    </source>
</evidence>
<protein>
    <recommendedName>
        <fullName evidence="10">Gamma-secretase subunit Aph-1</fullName>
    </recommendedName>
</protein>
<keyword evidence="4" id="KW-0914">Notch signaling pathway</keyword>
<sequence>MTNNAHVIVHALSPVIHELMLVFLKSAFFWLVSLLLSSLWWFAVVPLREQLAFGLVFSVIFQEAFRLVFYVLIRKAEIGLKRVWREEAGGSTSALVNNKSLIAYVSGFGFGVISGAFSLVNVLADMTGPGTIGLHGNPQNFFITSAVLTLCFILLHTCWGVVFFNGLEKKRYYQVVIVLLSHMLISCLGRNGLHCEHLARPAEWWKWFNFGPLFPYTVSVRVRANQLASVACCYPSDFGRRGGILADGEAFWPTIY</sequence>
<accession>A0AAD9N8E2</accession>
<dbReference type="PANTHER" id="PTHR12889">
    <property type="entry name" value="GAMMA-SECRETASE SUBUNIT APH-1"/>
    <property type="match status" value="1"/>
</dbReference>
<keyword evidence="6 7" id="KW-0472">Membrane</keyword>
<feature type="transmembrane region" description="Helical" evidence="7">
    <location>
        <begin position="101"/>
        <end position="121"/>
    </location>
</feature>
<dbReference type="GO" id="GO:0016485">
    <property type="term" value="P:protein processing"/>
    <property type="evidence" value="ECO:0007669"/>
    <property type="project" value="InterPro"/>
</dbReference>
<feature type="transmembrane region" description="Helical" evidence="7">
    <location>
        <begin position="51"/>
        <end position="73"/>
    </location>
</feature>
<evidence type="ECO:0008006" key="10">
    <source>
        <dbReference type="Google" id="ProtNLM"/>
    </source>
</evidence>
<dbReference type="AlphaFoldDB" id="A0AAD9N8E2"/>
<evidence type="ECO:0000256" key="6">
    <source>
        <dbReference type="ARBA" id="ARBA00023136"/>
    </source>
</evidence>
<evidence type="ECO:0000256" key="7">
    <source>
        <dbReference type="SAM" id="Phobius"/>
    </source>
</evidence>
<reference evidence="8" key="1">
    <citation type="journal article" date="2023" name="Mol. Biol. Evol.">
        <title>Third-Generation Sequencing Reveals the Adaptive Role of the Epigenome in Three Deep-Sea Polychaetes.</title>
        <authorList>
            <person name="Perez M."/>
            <person name="Aroh O."/>
            <person name="Sun Y."/>
            <person name="Lan Y."/>
            <person name="Juniper S.K."/>
            <person name="Young C.R."/>
            <person name="Angers B."/>
            <person name="Qian P.Y."/>
        </authorList>
    </citation>
    <scope>NUCLEOTIDE SEQUENCE</scope>
    <source>
        <strain evidence="8">P08H-3</strain>
    </source>
</reference>
<dbReference type="Proteomes" id="UP001208570">
    <property type="component" value="Unassembled WGS sequence"/>
</dbReference>
<feature type="transmembrane region" description="Helical" evidence="7">
    <location>
        <begin position="27"/>
        <end position="45"/>
    </location>
</feature>
<keyword evidence="9" id="KW-1185">Reference proteome</keyword>
<evidence type="ECO:0000313" key="9">
    <source>
        <dbReference type="Proteomes" id="UP001208570"/>
    </source>
</evidence>
<evidence type="ECO:0000256" key="2">
    <source>
        <dbReference type="ARBA" id="ARBA00005577"/>
    </source>
</evidence>
<dbReference type="EMBL" id="JAODUP010000128">
    <property type="protein sequence ID" value="KAK2160660.1"/>
    <property type="molecule type" value="Genomic_DNA"/>
</dbReference>
<dbReference type="GO" id="GO:0016020">
    <property type="term" value="C:membrane"/>
    <property type="evidence" value="ECO:0007669"/>
    <property type="project" value="UniProtKB-SubCell"/>
</dbReference>
<comment type="subcellular location">
    <subcellularLocation>
        <location evidence="1">Membrane</location>
        <topology evidence="1">Multi-pass membrane protein</topology>
    </subcellularLocation>
</comment>
<evidence type="ECO:0000313" key="8">
    <source>
        <dbReference type="EMBL" id="KAK2160660.1"/>
    </source>
</evidence>
<organism evidence="8 9">
    <name type="scientific">Paralvinella palmiformis</name>
    <dbReference type="NCBI Taxonomy" id="53620"/>
    <lineage>
        <taxon>Eukaryota</taxon>
        <taxon>Metazoa</taxon>
        <taxon>Spiralia</taxon>
        <taxon>Lophotrochozoa</taxon>
        <taxon>Annelida</taxon>
        <taxon>Polychaeta</taxon>
        <taxon>Sedentaria</taxon>
        <taxon>Canalipalpata</taxon>
        <taxon>Terebellida</taxon>
        <taxon>Terebelliformia</taxon>
        <taxon>Alvinellidae</taxon>
        <taxon>Paralvinella</taxon>
    </lineage>
</organism>
<dbReference type="GO" id="GO:0007219">
    <property type="term" value="P:Notch signaling pathway"/>
    <property type="evidence" value="ECO:0007669"/>
    <property type="project" value="UniProtKB-KW"/>
</dbReference>
<keyword evidence="5 7" id="KW-1133">Transmembrane helix</keyword>
<dbReference type="InterPro" id="IPR009294">
    <property type="entry name" value="Aph-1"/>
</dbReference>
<feature type="transmembrane region" description="Helical" evidence="7">
    <location>
        <begin position="141"/>
        <end position="165"/>
    </location>
</feature>
<keyword evidence="3 7" id="KW-0812">Transmembrane</keyword>
<evidence type="ECO:0000256" key="5">
    <source>
        <dbReference type="ARBA" id="ARBA00022989"/>
    </source>
</evidence>
<name>A0AAD9N8E2_9ANNE</name>
<comment type="caution">
    <text evidence="8">The sequence shown here is derived from an EMBL/GenBank/DDBJ whole genome shotgun (WGS) entry which is preliminary data.</text>
</comment>
<dbReference type="Pfam" id="PF06105">
    <property type="entry name" value="Aph-1"/>
    <property type="match status" value="1"/>
</dbReference>
<gene>
    <name evidence="8" type="ORF">LSH36_128g02062</name>
</gene>
<comment type="similarity">
    <text evidence="2">Belongs to the APH-1 family.</text>
</comment>
<evidence type="ECO:0000256" key="1">
    <source>
        <dbReference type="ARBA" id="ARBA00004141"/>
    </source>
</evidence>
<evidence type="ECO:0000256" key="3">
    <source>
        <dbReference type="ARBA" id="ARBA00022692"/>
    </source>
</evidence>